<feature type="transmembrane region" description="Helical" evidence="1">
    <location>
        <begin position="133"/>
        <end position="151"/>
    </location>
</feature>
<gene>
    <name evidence="2" type="ORF">B1812_06325</name>
</gene>
<feature type="transmembrane region" description="Helical" evidence="1">
    <location>
        <begin position="51"/>
        <end position="71"/>
    </location>
</feature>
<keyword evidence="1" id="KW-0812">Transmembrane</keyword>
<feature type="transmembrane region" description="Helical" evidence="1">
    <location>
        <begin position="20"/>
        <end position="39"/>
    </location>
</feature>
<evidence type="ECO:0000313" key="3">
    <source>
        <dbReference type="Proteomes" id="UP000193978"/>
    </source>
</evidence>
<keyword evidence="1" id="KW-1133">Transmembrane helix</keyword>
<name>A0A1W6MT69_9HYPH</name>
<reference evidence="2 3" key="1">
    <citation type="submission" date="2017-02" db="EMBL/GenBank/DDBJ databases">
        <authorList>
            <person name="Peterson S.W."/>
        </authorList>
    </citation>
    <scope>NUCLEOTIDE SEQUENCE [LARGE SCALE GENOMIC DNA]</scope>
    <source>
        <strain evidence="2 3">S285</strain>
    </source>
</reference>
<dbReference type="STRING" id="655015.B1812_06325"/>
<dbReference type="OrthoDB" id="9815400at2"/>
<organism evidence="2 3">
    <name type="scientific">Methylocystis bryophila</name>
    <dbReference type="NCBI Taxonomy" id="655015"/>
    <lineage>
        <taxon>Bacteria</taxon>
        <taxon>Pseudomonadati</taxon>
        <taxon>Pseudomonadota</taxon>
        <taxon>Alphaproteobacteria</taxon>
        <taxon>Hyphomicrobiales</taxon>
        <taxon>Methylocystaceae</taxon>
        <taxon>Methylocystis</taxon>
    </lineage>
</organism>
<dbReference type="Proteomes" id="UP000193978">
    <property type="component" value="Chromosome"/>
</dbReference>
<dbReference type="EMBL" id="CP019948">
    <property type="protein sequence ID" value="ARN80752.1"/>
    <property type="molecule type" value="Genomic_DNA"/>
</dbReference>
<keyword evidence="3" id="KW-1185">Reference proteome</keyword>
<dbReference type="KEGG" id="mbry:B1812_06325"/>
<feature type="transmembrane region" description="Helical" evidence="1">
    <location>
        <begin position="107"/>
        <end position="127"/>
    </location>
</feature>
<feature type="transmembrane region" description="Helical" evidence="1">
    <location>
        <begin position="77"/>
        <end position="95"/>
    </location>
</feature>
<dbReference type="PANTHER" id="PTHR34989">
    <property type="entry name" value="PROTEIN HDED"/>
    <property type="match status" value="1"/>
</dbReference>
<evidence type="ECO:0008006" key="4">
    <source>
        <dbReference type="Google" id="ProtNLM"/>
    </source>
</evidence>
<dbReference type="PANTHER" id="PTHR34989:SF1">
    <property type="entry name" value="PROTEIN HDED"/>
    <property type="match status" value="1"/>
</dbReference>
<protein>
    <recommendedName>
        <fullName evidence="4">HdeD protein</fullName>
    </recommendedName>
</protein>
<dbReference type="InterPro" id="IPR052712">
    <property type="entry name" value="Acid_resist_chaperone_HdeD"/>
</dbReference>
<dbReference type="Pfam" id="PF03729">
    <property type="entry name" value="DUF308"/>
    <property type="match status" value="1"/>
</dbReference>
<dbReference type="RefSeq" id="WP_085770830.1">
    <property type="nucleotide sequence ID" value="NZ_AP027149.1"/>
</dbReference>
<dbReference type="AlphaFoldDB" id="A0A1W6MT69"/>
<keyword evidence="1" id="KW-0472">Membrane</keyword>
<evidence type="ECO:0000256" key="1">
    <source>
        <dbReference type="SAM" id="Phobius"/>
    </source>
</evidence>
<proteinExistence type="predicted"/>
<accession>A0A1W6MT69</accession>
<sequence length="188" mass="20246">MQQQFEVFVTQAPPELAAHWFWLVALGVGIAILGLVAMWRARAASVISVQVLGAIFCVAAFAILTFAFLTTGYWTQFFVHVLWAFLLGLTGIVLLTQPRVGAEAITLLMGFYFLVAGFGEIFFAFSAHVQGEALYILDGVISLILGFLLILGWPLTGLWAVGVFVGVALLLRGASIAALGLFLRHTAG</sequence>
<dbReference type="GO" id="GO:0005886">
    <property type="term" value="C:plasma membrane"/>
    <property type="evidence" value="ECO:0007669"/>
    <property type="project" value="TreeGrafter"/>
</dbReference>
<dbReference type="InterPro" id="IPR005325">
    <property type="entry name" value="DUF308_memb"/>
</dbReference>
<feature type="transmembrane region" description="Helical" evidence="1">
    <location>
        <begin position="158"/>
        <end position="183"/>
    </location>
</feature>
<evidence type="ECO:0000313" key="2">
    <source>
        <dbReference type="EMBL" id="ARN80752.1"/>
    </source>
</evidence>